<protein>
    <submittedName>
        <fullName evidence="12">Transporter substrate-binding domain-containing protein</fullName>
    </submittedName>
</protein>
<keyword evidence="2" id="KW-0813">Transport</keyword>
<dbReference type="GO" id="GO:0016020">
    <property type="term" value="C:membrane"/>
    <property type="evidence" value="ECO:0007669"/>
    <property type="project" value="UniProtKB-SubCell"/>
</dbReference>
<dbReference type="Proteomes" id="UP001139414">
    <property type="component" value="Unassembled WGS sequence"/>
</dbReference>
<dbReference type="InterPro" id="IPR015683">
    <property type="entry name" value="Ionotropic_Glu_rcpt"/>
</dbReference>
<dbReference type="GO" id="GO:0015276">
    <property type="term" value="F:ligand-gated monoatomic ion channel activity"/>
    <property type="evidence" value="ECO:0007669"/>
    <property type="project" value="InterPro"/>
</dbReference>
<proteinExistence type="predicted"/>
<feature type="transmembrane region" description="Helical" evidence="10">
    <location>
        <begin position="206"/>
        <end position="227"/>
    </location>
</feature>
<evidence type="ECO:0000259" key="11">
    <source>
        <dbReference type="SMART" id="SM00062"/>
    </source>
</evidence>
<dbReference type="SUPFAM" id="SSF81324">
    <property type="entry name" value="Voltage-gated potassium channels"/>
    <property type="match status" value="1"/>
</dbReference>
<dbReference type="SMART" id="SM00062">
    <property type="entry name" value="PBPb"/>
    <property type="match status" value="1"/>
</dbReference>
<evidence type="ECO:0000256" key="7">
    <source>
        <dbReference type="ARBA" id="ARBA00023170"/>
    </source>
</evidence>
<evidence type="ECO:0000256" key="8">
    <source>
        <dbReference type="ARBA" id="ARBA00023180"/>
    </source>
</evidence>
<keyword evidence="13" id="KW-1185">Reference proteome</keyword>
<keyword evidence="3 10" id="KW-0812">Transmembrane</keyword>
<sequence length="357" mass="40748">MSFFRSTFLLIFILFIPFQGSSQKTDSLKIQKKLIIGITETPPFVEINPQGYSGLSISSWKMVNEQLQMEYEFREYDDLGSLLDGIENGEVDLSVNPITVTDNRMKRMNFSQPYFISHTSVAKKKESNILKHLKNFFSWDFFSVIALLLLVIFIFGSLVWFFERKKNPEEFGGSFKGVMQGFWWSAVTMTTVGYGDKSPRTTGGRIVGLIWMFMAVIIISSFTAGIASSLTVKSINEEITNIQDLERFKVTTVSSSSSQELLNLYNIESDLVNSGSEGLQAILDEKSTLFVYDEPILKYEIERRDLADDLEILGQSLKKDYYSYAFPKDSELLEIVNPVLVRTLKSMEWASLVKDYN</sequence>
<dbReference type="Gene3D" id="3.40.190.10">
    <property type="entry name" value="Periplasmic binding protein-like II"/>
    <property type="match status" value="2"/>
</dbReference>
<keyword evidence="8" id="KW-0325">Glycoprotein</keyword>
<keyword evidence="4 10" id="KW-1133">Transmembrane helix</keyword>
<evidence type="ECO:0000256" key="9">
    <source>
        <dbReference type="ARBA" id="ARBA00023303"/>
    </source>
</evidence>
<dbReference type="RefSeq" id="WP_229337762.1">
    <property type="nucleotide sequence ID" value="NZ_JAJBZG010000001.1"/>
</dbReference>
<evidence type="ECO:0000256" key="2">
    <source>
        <dbReference type="ARBA" id="ARBA00022448"/>
    </source>
</evidence>
<evidence type="ECO:0000256" key="6">
    <source>
        <dbReference type="ARBA" id="ARBA00023136"/>
    </source>
</evidence>
<dbReference type="InterPro" id="IPR001638">
    <property type="entry name" value="Solute-binding_3/MltF_N"/>
</dbReference>
<dbReference type="AlphaFoldDB" id="A0A9X1RW45"/>
<evidence type="ECO:0000256" key="4">
    <source>
        <dbReference type="ARBA" id="ARBA00022989"/>
    </source>
</evidence>
<accession>A0A9X1RW45</accession>
<dbReference type="PRINTS" id="PR00169">
    <property type="entry name" value="KCHANNEL"/>
</dbReference>
<dbReference type="Pfam" id="PF00060">
    <property type="entry name" value="Lig_chan"/>
    <property type="match status" value="1"/>
</dbReference>
<feature type="domain" description="Solute-binding protein family 3/N-terminal" evidence="11">
    <location>
        <begin position="33"/>
        <end position="353"/>
    </location>
</feature>
<feature type="transmembrane region" description="Helical" evidence="10">
    <location>
        <begin position="141"/>
        <end position="162"/>
    </location>
</feature>
<feature type="transmembrane region" description="Helical" evidence="10">
    <location>
        <begin position="174"/>
        <end position="194"/>
    </location>
</feature>
<name>A0A9X1RW45_9FLAO</name>
<keyword evidence="7" id="KW-0675">Receptor</keyword>
<evidence type="ECO:0000256" key="5">
    <source>
        <dbReference type="ARBA" id="ARBA00023065"/>
    </source>
</evidence>
<comment type="caution">
    <text evidence="12">The sequence shown here is derived from an EMBL/GenBank/DDBJ whole genome shotgun (WGS) entry which is preliminary data.</text>
</comment>
<keyword evidence="9" id="KW-0407">Ion channel</keyword>
<dbReference type="InterPro" id="IPR001320">
    <property type="entry name" value="Iontro_rcpt_C"/>
</dbReference>
<organism evidence="12 13">
    <name type="scientific">Christiangramia sediminis</name>
    <dbReference type="NCBI Taxonomy" id="2881336"/>
    <lineage>
        <taxon>Bacteria</taxon>
        <taxon>Pseudomonadati</taxon>
        <taxon>Bacteroidota</taxon>
        <taxon>Flavobacteriia</taxon>
        <taxon>Flavobacteriales</taxon>
        <taxon>Flavobacteriaceae</taxon>
        <taxon>Christiangramia</taxon>
    </lineage>
</organism>
<keyword evidence="6 10" id="KW-0472">Membrane</keyword>
<evidence type="ECO:0000313" key="12">
    <source>
        <dbReference type="EMBL" id="MCB7480112.1"/>
    </source>
</evidence>
<dbReference type="EMBL" id="JAJBZG010000001">
    <property type="protein sequence ID" value="MCB7480112.1"/>
    <property type="molecule type" value="Genomic_DNA"/>
</dbReference>
<dbReference type="Pfam" id="PF00497">
    <property type="entry name" value="SBP_bac_3"/>
    <property type="match status" value="1"/>
</dbReference>
<comment type="subcellular location">
    <subcellularLocation>
        <location evidence="1">Membrane</location>
        <topology evidence="1">Multi-pass membrane protein</topology>
    </subcellularLocation>
</comment>
<dbReference type="SUPFAM" id="SSF53850">
    <property type="entry name" value="Periplasmic binding protein-like II"/>
    <property type="match status" value="1"/>
</dbReference>
<dbReference type="Gene3D" id="1.10.287.70">
    <property type="match status" value="1"/>
</dbReference>
<dbReference type="PANTHER" id="PTHR18966">
    <property type="entry name" value="IONOTROPIC GLUTAMATE RECEPTOR"/>
    <property type="match status" value="1"/>
</dbReference>
<evidence type="ECO:0000313" key="13">
    <source>
        <dbReference type="Proteomes" id="UP001139414"/>
    </source>
</evidence>
<reference evidence="12" key="1">
    <citation type="submission" date="2021-10" db="EMBL/GenBank/DDBJ databases">
        <title>Gramella sp. ASW11-100T, isolated from marine sediment.</title>
        <authorList>
            <person name="Xia C."/>
        </authorList>
    </citation>
    <scope>NUCLEOTIDE SEQUENCE</scope>
    <source>
        <strain evidence="12">ASW11-100</strain>
    </source>
</reference>
<gene>
    <name evidence="12" type="ORF">LGQ90_02440</name>
</gene>
<evidence type="ECO:0000256" key="3">
    <source>
        <dbReference type="ARBA" id="ARBA00022692"/>
    </source>
</evidence>
<keyword evidence="5" id="KW-0406">Ion transport</keyword>
<evidence type="ECO:0000256" key="10">
    <source>
        <dbReference type="SAM" id="Phobius"/>
    </source>
</evidence>
<evidence type="ECO:0000256" key="1">
    <source>
        <dbReference type="ARBA" id="ARBA00004141"/>
    </source>
</evidence>